<dbReference type="EMBL" id="BKCJ011054987">
    <property type="protein sequence ID" value="GFC76158.1"/>
    <property type="molecule type" value="Genomic_DNA"/>
</dbReference>
<reference evidence="1" key="1">
    <citation type="journal article" date="2019" name="Sci. Rep.">
        <title>Draft genome of Tanacetum cinerariifolium, the natural source of mosquito coil.</title>
        <authorList>
            <person name="Yamashiro T."/>
            <person name="Shiraishi A."/>
            <person name="Satake H."/>
            <person name="Nakayama K."/>
        </authorList>
    </citation>
    <scope>NUCLEOTIDE SEQUENCE</scope>
</reference>
<organism evidence="1">
    <name type="scientific">Tanacetum cinerariifolium</name>
    <name type="common">Dalmatian daisy</name>
    <name type="synonym">Chrysanthemum cinerariifolium</name>
    <dbReference type="NCBI Taxonomy" id="118510"/>
    <lineage>
        <taxon>Eukaryota</taxon>
        <taxon>Viridiplantae</taxon>
        <taxon>Streptophyta</taxon>
        <taxon>Embryophyta</taxon>
        <taxon>Tracheophyta</taxon>
        <taxon>Spermatophyta</taxon>
        <taxon>Magnoliopsida</taxon>
        <taxon>eudicotyledons</taxon>
        <taxon>Gunneridae</taxon>
        <taxon>Pentapetalae</taxon>
        <taxon>asterids</taxon>
        <taxon>campanulids</taxon>
        <taxon>Asterales</taxon>
        <taxon>Asteraceae</taxon>
        <taxon>Asteroideae</taxon>
        <taxon>Anthemideae</taxon>
        <taxon>Anthemidinae</taxon>
        <taxon>Tanacetum</taxon>
    </lineage>
</organism>
<comment type="caution">
    <text evidence="1">The sequence shown here is derived from an EMBL/GenBank/DDBJ whole genome shotgun (WGS) entry which is preliminary data.</text>
</comment>
<proteinExistence type="predicted"/>
<name>A0A699QUX1_TANCI</name>
<dbReference type="AlphaFoldDB" id="A0A699QUX1"/>
<accession>A0A699QUX1</accession>
<feature type="non-terminal residue" evidence="1">
    <location>
        <position position="1"/>
    </location>
</feature>
<evidence type="ECO:0000313" key="1">
    <source>
        <dbReference type="EMBL" id="GFC76158.1"/>
    </source>
</evidence>
<protein>
    <submittedName>
        <fullName evidence="1">Uncharacterized protein</fullName>
    </submittedName>
</protein>
<gene>
    <name evidence="1" type="ORF">Tci_848128</name>
</gene>
<sequence length="142" mass="16501">DHHPFGKLEQRAQYQVERTQIVDEQLEYIPHEALRMIDSTHCGSPMIENHSKDRLVKEMLMMVLVMHTEENDTVFHIKKTGMLMLVVEIDVGGMTADVVDKSTCSSDDVQPRHVDLRCAHALTKLHWRDIHVVPDRHEVDQR</sequence>